<gene>
    <name evidence="3" type="ORF">TWF696_008612</name>
</gene>
<keyword evidence="4" id="KW-1185">Reference proteome</keyword>
<dbReference type="AlphaFoldDB" id="A0AAV9UGG3"/>
<feature type="compositionally biased region" description="Polar residues" evidence="1">
    <location>
        <begin position="32"/>
        <end position="41"/>
    </location>
</feature>
<evidence type="ECO:0000313" key="4">
    <source>
        <dbReference type="Proteomes" id="UP001375240"/>
    </source>
</evidence>
<keyword evidence="2" id="KW-0472">Membrane</keyword>
<sequence>MPVYHIHVQGQPAQTHAVPNGWRPASPPGHLPSQSHSGNRQSARRRKSHDRAPRSPSHHRRPSLGLYHEDSFCTACGQDGDEPGEREYYMRPPLRHEDTFNSMFVEDGCDDIDVAHIRPKIEELSDTSGEEITREAYQPPLSHTPRNHPVKHQSDHKKIERVINDGGRAKPIDAILFYGLMCIFIVLLRNIPGLFSMLTGWDNWTGEEIGDAEYDD</sequence>
<protein>
    <submittedName>
        <fullName evidence="3">Uncharacterized protein</fullName>
    </submittedName>
</protein>
<keyword evidence="2" id="KW-1133">Transmembrane helix</keyword>
<proteinExistence type="predicted"/>
<dbReference type="Proteomes" id="UP001375240">
    <property type="component" value="Unassembled WGS sequence"/>
</dbReference>
<feature type="region of interest" description="Disordered" evidence="1">
    <location>
        <begin position="1"/>
        <end position="66"/>
    </location>
</feature>
<accession>A0AAV9UGG3</accession>
<reference evidence="3 4" key="1">
    <citation type="submission" date="2019-10" db="EMBL/GenBank/DDBJ databases">
        <authorList>
            <person name="Palmer J.M."/>
        </authorList>
    </citation>
    <scope>NUCLEOTIDE SEQUENCE [LARGE SCALE GENOMIC DNA]</scope>
    <source>
        <strain evidence="3 4">TWF696</strain>
    </source>
</reference>
<evidence type="ECO:0000256" key="1">
    <source>
        <dbReference type="SAM" id="MobiDB-lite"/>
    </source>
</evidence>
<evidence type="ECO:0000256" key="2">
    <source>
        <dbReference type="SAM" id="Phobius"/>
    </source>
</evidence>
<comment type="caution">
    <text evidence="3">The sequence shown here is derived from an EMBL/GenBank/DDBJ whole genome shotgun (WGS) entry which is preliminary data.</text>
</comment>
<dbReference type="EMBL" id="JAVHNQ010000007">
    <property type="protein sequence ID" value="KAK6341540.1"/>
    <property type="molecule type" value="Genomic_DNA"/>
</dbReference>
<organism evidence="3 4">
    <name type="scientific">Orbilia brochopaga</name>
    <dbReference type="NCBI Taxonomy" id="3140254"/>
    <lineage>
        <taxon>Eukaryota</taxon>
        <taxon>Fungi</taxon>
        <taxon>Dikarya</taxon>
        <taxon>Ascomycota</taxon>
        <taxon>Pezizomycotina</taxon>
        <taxon>Orbiliomycetes</taxon>
        <taxon>Orbiliales</taxon>
        <taxon>Orbiliaceae</taxon>
        <taxon>Orbilia</taxon>
    </lineage>
</organism>
<keyword evidence="2" id="KW-0812">Transmembrane</keyword>
<feature type="transmembrane region" description="Helical" evidence="2">
    <location>
        <begin position="175"/>
        <end position="195"/>
    </location>
</feature>
<name>A0AAV9UGG3_9PEZI</name>
<evidence type="ECO:0000313" key="3">
    <source>
        <dbReference type="EMBL" id="KAK6341540.1"/>
    </source>
</evidence>